<accession>A0A164GW84</accession>
<evidence type="ECO:0000313" key="2">
    <source>
        <dbReference type="Proteomes" id="UP000076858"/>
    </source>
</evidence>
<comment type="caution">
    <text evidence="1">The sequence shown here is derived from an EMBL/GenBank/DDBJ whole genome shotgun (WGS) entry which is preliminary data.</text>
</comment>
<feature type="non-terminal residue" evidence="1">
    <location>
        <position position="1"/>
    </location>
</feature>
<dbReference type="AlphaFoldDB" id="A0A164GW84"/>
<name>A0A164GW84_9CRUS</name>
<dbReference type="Proteomes" id="UP000076858">
    <property type="component" value="Unassembled WGS sequence"/>
</dbReference>
<reference evidence="1 2" key="1">
    <citation type="submission" date="2016-03" db="EMBL/GenBank/DDBJ databases">
        <title>EvidentialGene: Evidence-directed Construction of Genes on Genomes.</title>
        <authorList>
            <person name="Gilbert D.G."/>
            <person name="Choi J.-H."/>
            <person name="Mockaitis K."/>
            <person name="Colbourne J."/>
            <person name="Pfrender M."/>
        </authorList>
    </citation>
    <scope>NUCLEOTIDE SEQUENCE [LARGE SCALE GENOMIC DNA]</scope>
    <source>
        <strain evidence="1 2">Xinb3</strain>
        <tissue evidence="1">Complete organism</tissue>
    </source>
</reference>
<keyword evidence="2" id="KW-1185">Reference proteome</keyword>
<proteinExistence type="predicted"/>
<evidence type="ECO:0000313" key="1">
    <source>
        <dbReference type="EMBL" id="KZR99429.1"/>
    </source>
</evidence>
<protein>
    <submittedName>
        <fullName evidence="1">Uncharacterized protein</fullName>
    </submittedName>
</protein>
<organism evidence="1 2">
    <name type="scientific">Daphnia magna</name>
    <dbReference type="NCBI Taxonomy" id="35525"/>
    <lineage>
        <taxon>Eukaryota</taxon>
        <taxon>Metazoa</taxon>
        <taxon>Ecdysozoa</taxon>
        <taxon>Arthropoda</taxon>
        <taxon>Crustacea</taxon>
        <taxon>Branchiopoda</taxon>
        <taxon>Diplostraca</taxon>
        <taxon>Cladocera</taxon>
        <taxon>Anomopoda</taxon>
        <taxon>Daphniidae</taxon>
        <taxon>Daphnia</taxon>
    </lineage>
</organism>
<dbReference type="EMBL" id="LRGB01013649">
    <property type="protein sequence ID" value="KZR99429.1"/>
    <property type="molecule type" value="Genomic_DNA"/>
</dbReference>
<gene>
    <name evidence="1" type="ORF">APZ42_004700</name>
</gene>
<sequence>KQGQWANESTFAKFYRRDIVEDSNATGRAILDQEADSADES</sequence>